<keyword evidence="9" id="KW-1185">Reference proteome</keyword>
<keyword evidence="3" id="KW-0347">Helicase</keyword>
<accession>A0A9E8MK33</accession>
<proteinExistence type="predicted"/>
<dbReference type="Pfam" id="PF13604">
    <property type="entry name" value="AAA_30"/>
    <property type="match status" value="1"/>
</dbReference>
<evidence type="ECO:0000259" key="7">
    <source>
        <dbReference type="Pfam" id="PF13482"/>
    </source>
</evidence>
<keyword evidence="1" id="KW-0547">Nucleotide-binding</keyword>
<dbReference type="InterPro" id="IPR041679">
    <property type="entry name" value="DNA2/NAM7-like_C"/>
</dbReference>
<feature type="domain" description="DNA2/NAM7 helicase-like C-terminal" evidence="6">
    <location>
        <begin position="1001"/>
        <end position="1173"/>
    </location>
</feature>
<evidence type="ECO:0000256" key="4">
    <source>
        <dbReference type="ARBA" id="ARBA00022840"/>
    </source>
</evidence>
<dbReference type="Pfam" id="PF13087">
    <property type="entry name" value="AAA_12"/>
    <property type="match status" value="1"/>
</dbReference>
<evidence type="ECO:0000256" key="3">
    <source>
        <dbReference type="ARBA" id="ARBA00022806"/>
    </source>
</evidence>
<dbReference type="Proteomes" id="UP001164706">
    <property type="component" value="Chromosome"/>
</dbReference>
<dbReference type="GO" id="GO:0043139">
    <property type="term" value="F:5'-3' DNA helicase activity"/>
    <property type="evidence" value="ECO:0007669"/>
    <property type="project" value="TreeGrafter"/>
</dbReference>
<feature type="region of interest" description="Disordered" evidence="5">
    <location>
        <begin position="560"/>
        <end position="582"/>
    </location>
</feature>
<name>A0A9E8MK33_9MICO</name>
<dbReference type="CDD" id="cd17934">
    <property type="entry name" value="DEXXQc_Upf1-like"/>
    <property type="match status" value="1"/>
</dbReference>
<dbReference type="Pfam" id="PF13482">
    <property type="entry name" value="RNase_H_2"/>
    <property type="match status" value="1"/>
</dbReference>
<dbReference type="AlphaFoldDB" id="A0A9E8MK33"/>
<dbReference type="Gene3D" id="3.40.50.300">
    <property type="entry name" value="P-loop containing nucleotide triphosphate hydrolases"/>
    <property type="match status" value="2"/>
</dbReference>
<keyword evidence="4" id="KW-0067">ATP-binding</keyword>
<dbReference type="PANTHER" id="PTHR43788">
    <property type="entry name" value="DNA2/NAM7 HELICASE FAMILY MEMBER"/>
    <property type="match status" value="1"/>
</dbReference>
<evidence type="ECO:0000259" key="6">
    <source>
        <dbReference type="Pfam" id="PF13087"/>
    </source>
</evidence>
<dbReference type="InterPro" id="IPR027417">
    <property type="entry name" value="P-loop_NTPase"/>
</dbReference>
<dbReference type="EMBL" id="CP113089">
    <property type="protein sequence ID" value="WAB81025.1"/>
    <property type="molecule type" value="Genomic_DNA"/>
</dbReference>
<dbReference type="InterPro" id="IPR050534">
    <property type="entry name" value="Coronavir_polyprotein_1ab"/>
</dbReference>
<keyword evidence="2" id="KW-0378">Hydrolase</keyword>
<dbReference type="InterPro" id="IPR047187">
    <property type="entry name" value="SF1_C_Upf1"/>
</dbReference>
<dbReference type="CDD" id="cd18808">
    <property type="entry name" value="SF1_C_Upf1"/>
    <property type="match status" value="1"/>
</dbReference>
<organism evidence="8 9">
    <name type="scientific">Microcella daejeonensis</name>
    <dbReference type="NCBI Taxonomy" id="2994971"/>
    <lineage>
        <taxon>Bacteria</taxon>
        <taxon>Bacillati</taxon>
        <taxon>Actinomycetota</taxon>
        <taxon>Actinomycetes</taxon>
        <taxon>Micrococcales</taxon>
        <taxon>Microbacteriaceae</taxon>
        <taxon>Microcella</taxon>
    </lineage>
</organism>
<dbReference type="GO" id="GO:0016787">
    <property type="term" value="F:hydrolase activity"/>
    <property type="evidence" value="ECO:0007669"/>
    <property type="project" value="UniProtKB-KW"/>
</dbReference>
<evidence type="ECO:0000256" key="1">
    <source>
        <dbReference type="ARBA" id="ARBA00022741"/>
    </source>
</evidence>
<feature type="domain" description="YprB ribonuclease H-like" evidence="7">
    <location>
        <begin position="381"/>
        <end position="551"/>
    </location>
</feature>
<reference evidence="8" key="1">
    <citation type="submission" date="2022-11" db="EMBL/GenBank/DDBJ databases">
        <title>Description of Microcella daejonensis nov. sp, isolated from riverside soil.</title>
        <authorList>
            <person name="Molina K.M."/>
            <person name="Kim S.B."/>
        </authorList>
    </citation>
    <scope>NUCLEOTIDE SEQUENCE</scope>
    <source>
        <strain evidence="8">MMS21-STM12</strain>
    </source>
</reference>
<dbReference type="SUPFAM" id="SSF52540">
    <property type="entry name" value="P-loop containing nucleoside triphosphate hydrolases"/>
    <property type="match status" value="1"/>
</dbReference>
<dbReference type="InterPro" id="IPR038720">
    <property type="entry name" value="YprB_RNase_H-like_dom"/>
</dbReference>
<sequence>MFLLTDDETRPLLVVSASDLTRASECEFGFSRSLDAKLGRVDAVVDEPDAMLQRAAALGTQHEDRVLEQYRASGRVIEIARPERLDRAGLAQRATETASAFAAAPDTLFQATFFDEAHAVVAEGTPDQLSVGFLGFADFIVRARSEGGASDAPARWRVQDTKLSRRAKVTALLQLAAYAQQLRRLGLVVADEVDLILGDGGVSIHRLADIAPVHRHREARLLALIERRRRATGATPWRDADLAHCGDCAWCRAEITAHDDVWQVAGLRAGQWSRLAAAGITTLPGLADSVGPVGGIGGAALEGLRAQARLQHAAVIGAPPPVEWTNPEALRVLPEASPGDIFFDFEGDPLYREAGLSAGGAAGGSGAGAGAGAGVGGDRWGLDYLFGLVDAEGRFTAFWAHDLAEERRALRGFLDDLARRRAEHPQMHVYHYAPYERTHLLSLAARHGEGEDEVDQLLREGVLVDLYPIVRAAMRLGSSSYSIKKLEPLYLPEARAGAAVADGAASVDQYARAIAARDDGDETGFRLLLDEIAAYNRIDCESTRALRDWLVDRAEEHGVPTGSAALDGTDPPQPRELEPSPLRESLLRLAGTAGEPDRTDDERAWAFAAAAIDYHRREHKSFWWDHFARLSAPVADFADTRDVLSVTSGEQLTMVWYRDTPRQSLRRHVRLRGGWAPGSRPSLSSQAGPFALYDLPGPFAAPGADPLARPARSVRIIAIHDDGVTIEETLPKGVDPYDDIPVALTPASPPSPGQQKPAIEEWGRELAEAAPEWPVDPVGDLLRRIPPRTRSGALAPVTVDAQGEPDRVSAVVASLLDLDRSYLAVQGPPGTGKTYLGSRVVARLVAEHGWRVGVVAQGHSTVEHVLSAVVDAGLPPARVGKCPREGEAEETRAYTVVPRGTLGSWIGEQPAGFVVGGTAWDLADPKRVGRRSLDLLVVDEAGQFSLAATIASAMSARALLLLGDPQQLPQVSQGSHPEPVDGSALGFLSAGHDVLPAELGYFLAESRRMHPAVSDVVSALSYEGALHAHPSAALRSLDGVEPGVHAVPVEHHGNAVDSPEEAARVVEIVRGLLGTAWRPSADAVPDALRDSDVIVVTPFNAQQQLVREHLDAAGLTGTRVGTVDKFQGQEAVVAIVSLCASSAAEVPRGLDFLLNRNRLNVAISRAQWAAFVVHSPALVDYLPRSAEGVAELSAFLRIVQPEPGA</sequence>
<evidence type="ECO:0000313" key="9">
    <source>
        <dbReference type="Proteomes" id="UP001164706"/>
    </source>
</evidence>
<evidence type="ECO:0000313" key="8">
    <source>
        <dbReference type="EMBL" id="WAB81025.1"/>
    </source>
</evidence>
<dbReference type="KEGG" id="mdb:OVN18_10740"/>
<protein>
    <submittedName>
        <fullName evidence="8">AAA domain-containing protein</fullName>
    </submittedName>
</protein>
<gene>
    <name evidence="8" type="ORF">OVN18_10740</name>
</gene>
<dbReference type="PANTHER" id="PTHR43788:SF8">
    <property type="entry name" value="DNA-BINDING PROTEIN SMUBP-2"/>
    <property type="match status" value="1"/>
</dbReference>
<evidence type="ECO:0000256" key="2">
    <source>
        <dbReference type="ARBA" id="ARBA00022801"/>
    </source>
</evidence>
<dbReference type="GO" id="GO:0005524">
    <property type="term" value="F:ATP binding"/>
    <property type="evidence" value="ECO:0007669"/>
    <property type="project" value="UniProtKB-KW"/>
</dbReference>
<dbReference type="RefSeq" id="WP_267780774.1">
    <property type="nucleotide sequence ID" value="NZ_CP113089.1"/>
</dbReference>
<evidence type="ECO:0000256" key="5">
    <source>
        <dbReference type="SAM" id="MobiDB-lite"/>
    </source>
</evidence>